<keyword evidence="1 2" id="KW-0238">DNA-binding</keyword>
<gene>
    <name evidence="4" type="ORF">ACFPCY_23805</name>
</gene>
<dbReference type="Proteomes" id="UP001595872">
    <property type="component" value="Unassembled WGS sequence"/>
</dbReference>
<evidence type="ECO:0000256" key="1">
    <source>
        <dbReference type="ARBA" id="ARBA00023125"/>
    </source>
</evidence>
<dbReference type="Gene3D" id="1.10.357.10">
    <property type="entry name" value="Tetracycline Repressor, domain 2"/>
    <property type="match status" value="1"/>
</dbReference>
<dbReference type="PROSITE" id="PS50977">
    <property type="entry name" value="HTH_TETR_2"/>
    <property type="match status" value="1"/>
</dbReference>
<dbReference type="PANTHER" id="PTHR30055">
    <property type="entry name" value="HTH-TYPE TRANSCRIPTIONAL REGULATOR RUTR"/>
    <property type="match status" value="1"/>
</dbReference>
<feature type="DNA-binding region" description="H-T-H motif" evidence="2">
    <location>
        <begin position="30"/>
        <end position="49"/>
    </location>
</feature>
<dbReference type="EMBL" id="JBHSIT010000007">
    <property type="protein sequence ID" value="MFC4910359.1"/>
    <property type="molecule type" value="Genomic_DNA"/>
</dbReference>
<dbReference type="InterPro" id="IPR050109">
    <property type="entry name" value="HTH-type_TetR-like_transc_reg"/>
</dbReference>
<dbReference type="PANTHER" id="PTHR30055:SF146">
    <property type="entry name" value="HTH-TYPE TRANSCRIPTIONAL DUAL REGULATOR CECR"/>
    <property type="match status" value="1"/>
</dbReference>
<evidence type="ECO:0000259" key="3">
    <source>
        <dbReference type="PROSITE" id="PS50977"/>
    </source>
</evidence>
<keyword evidence="5" id="KW-1185">Reference proteome</keyword>
<name>A0ABV9U2C6_9ACTN</name>
<dbReference type="Pfam" id="PF00440">
    <property type="entry name" value="TetR_N"/>
    <property type="match status" value="1"/>
</dbReference>
<evidence type="ECO:0000313" key="4">
    <source>
        <dbReference type="EMBL" id="MFC4910359.1"/>
    </source>
</evidence>
<dbReference type="InterPro" id="IPR009057">
    <property type="entry name" value="Homeodomain-like_sf"/>
</dbReference>
<organism evidence="4 5">
    <name type="scientific">Actinomadura gamaensis</name>
    <dbReference type="NCBI Taxonomy" id="1763541"/>
    <lineage>
        <taxon>Bacteria</taxon>
        <taxon>Bacillati</taxon>
        <taxon>Actinomycetota</taxon>
        <taxon>Actinomycetes</taxon>
        <taxon>Streptosporangiales</taxon>
        <taxon>Thermomonosporaceae</taxon>
        <taxon>Actinomadura</taxon>
    </lineage>
</organism>
<dbReference type="Pfam" id="PF14246">
    <property type="entry name" value="TetR_C_7"/>
    <property type="match status" value="1"/>
</dbReference>
<dbReference type="InterPro" id="IPR001647">
    <property type="entry name" value="HTH_TetR"/>
</dbReference>
<evidence type="ECO:0000256" key="2">
    <source>
        <dbReference type="PROSITE-ProRule" id="PRU00335"/>
    </source>
</evidence>
<evidence type="ECO:0000313" key="5">
    <source>
        <dbReference type="Proteomes" id="UP001595872"/>
    </source>
</evidence>
<sequence>MTSTGRPEKRRAIMDGARRVFGRDGYTRASMDAIADEAKVSKRTIYNHFADKEQLFQAVAVEGGQQVTDAIRRLMDLHLLKILDLEEDLLAFSRDRAATITEFPDHFALVRALEAEVTRIPGPVLERWIAAGPQTAHERLAPYLARIAERGLLVLDDPVTAALHLGQLTVATIIQRSFYGALPLPAEETERVLRDGVRAFLRIYGPPSLRSPGAASF</sequence>
<comment type="caution">
    <text evidence="4">The sequence shown here is derived from an EMBL/GenBank/DDBJ whole genome shotgun (WGS) entry which is preliminary data.</text>
</comment>
<dbReference type="SUPFAM" id="SSF46689">
    <property type="entry name" value="Homeodomain-like"/>
    <property type="match status" value="1"/>
</dbReference>
<dbReference type="PROSITE" id="PS01081">
    <property type="entry name" value="HTH_TETR_1"/>
    <property type="match status" value="1"/>
</dbReference>
<feature type="domain" description="HTH tetR-type" evidence="3">
    <location>
        <begin position="7"/>
        <end position="67"/>
    </location>
</feature>
<accession>A0ABV9U2C6</accession>
<dbReference type="InterPro" id="IPR039536">
    <property type="entry name" value="TetR_C_Proteobacteria"/>
</dbReference>
<dbReference type="RefSeq" id="WP_378258650.1">
    <property type="nucleotide sequence ID" value="NZ_JBHSIT010000007.1"/>
</dbReference>
<dbReference type="InterPro" id="IPR023772">
    <property type="entry name" value="DNA-bd_HTH_TetR-type_CS"/>
</dbReference>
<proteinExistence type="predicted"/>
<protein>
    <submittedName>
        <fullName evidence="4">TetR/AcrR family transcriptional regulator</fullName>
    </submittedName>
</protein>
<reference evidence="5" key="1">
    <citation type="journal article" date="2019" name="Int. J. Syst. Evol. Microbiol.">
        <title>The Global Catalogue of Microorganisms (GCM) 10K type strain sequencing project: providing services to taxonomists for standard genome sequencing and annotation.</title>
        <authorList>
            <consortium name="The Broad Institute Genomics Platform"/>
            <consortium name="The Broad Institute Genome Sequencing Center for Infectious Disease"/>
            <person name="Wu L."/>
            <person name="Ma J."/>
        </authorList>
    </citation>
    <scope>NUCLEOTIDE SEQUENCE [LARGE SCALE GENOMIC DNA]</scope>
    <source>
        <strain evidence="5">KLKA75</strain>
    </source>
</reference>
<dbReference type="PRINTS" id="PR00455">
    <property type="entry name" value="HTHTETR"/>
</dbReference>